<evidence type="ECO:0000256" key="1">
    <source>
        <dbReference type="ARBA" id="ARBA00023125"/>
    </source>
</evidence>
<dbReference type="PANTHER" id="PTHR43214:SF42">
    <property type="entry name" value="TRANSCRIPTIONAL REGULATORY PROTEIN DESR"/>
    <property type="match status" value="1"/>
</dbReference>
<dbReference type="GO" id="GO:0006355">
    <property type="term" value="P:regulation of DNA-templated transcription"/>
    <property type="evidence" value="ECO:0007669"/>
    <property type="project" value="InterPro"/>
</dbReference>
<sequence length="228" mass="24137">MSGYPATAEALTPAPRSPYRLPEPRRGEVTARIVVGNDHHLLLDALAQTLRMVDDFEVVGVACGGAEVVPAVLRSNPTVVVLGAPGSGSSGLSLAAEVHGRRPSVGIVMVAPTPTRALVDDAFRTGVLSVVPMDATLHHLIRTIRGVSGGCMTVYPDLQPTSGEACGLSDRERDVLRLTWTGASVREIADELYLAPGSVRNVTSAAIRKLGGRNRYDAARIARERGWV</sequence>
<dbReference type="Pfam" id="PF00196">
    <property type="entry name" value="GerE"/>
    <property type="match status" value="1"/>
</dbReference>
<dbReference type="PROSITE" id="PS50110">
    <property type="entry name" value="RESPONSE_REGULATORY"/>
    <property type="match status" value="1"/>
</dbReference>
<reference evidence="6" key="1">
    <citation type="submission" date="2020-02" db="EMBL/GenBank/DDBJ databases">
        <authorList>
            <person name="Meier V. D."/>
        </authorList>
    </citation>
    <scope>NUCLEOTIDE SEQUENCE</scope>
    <source>
        <strain evidence="6">AVDCRST_MAG57</strain>
    </source>
</reference>
<evidence type="ECO:0000259" key="4">
    <source>
        <dbReference type="PROSITE" id="PS50043"/>
    </source>
</evidence>
<proteinExistence type="predicted"/>
<dbReference type="InterPro" id="IPR036388">
    <property type="entry name" value="WH-like_DNA-bd_sf"/>
</dbReference>
<evidence type="ECO:0000256" key="3">
    <source>
        <dbReference type="SAM" id="MobiDB-lite"/>
    </source>
</evidence>
<dbReference type="InterPro" id="IPR011006">
    <property type="entry name" value="CheY-like_superfamily"/>
</dbReference>
<dbReference type="SUPFAM" id="SSF52172">
    <property type="entry name" value="CheY-like"/>
    <property type="match status" value="1"/>
</dbReference>
<dbReference type="Gene3D" id="3.40.50.2300">
    <property type="match status" value="1"/>
</dbReference>
<dbReference type="CDD" id="cd06170">
    <property type="entry name" value="LuxR_C_like"/>
    <property type="match status" value="1"/>
</dbReference>
<evidence type="ECO:0000313" key="6">
    <source>
        <dbReference type="EMBL" id="CAA9240595.1"/>
    </source>
</evidence>
<dbReference type="GO" id="GO:0000160">
    <property type="term" value="P:phosphorelay signal transduction system"/>
    <property type="evidence" value="ECO:0007669"/>
    <property type="project" value="InterPro"/>
</dbReference>
<dbReference type="SMART" id="SM00421">
    <property type="entry name" value="HTH_LUXR"/>
    <property type="match status" value="1"/>
</dbReference>
<dbReference type="Gene3D" id="1.10.10.10">
    <property type="entry name" value="Winged helix-like DNA-binding domain superfamily/Winged helix DNA-binding domain"/>
    <property type="match status" value="1"/>
</dbReference>
<evidence type="ECO:0000256" key="2">
    <source>
        <dbReference type="PROSITE-ProRule" id="PRU00169"/>
    </source>
</evidence>
<dbReference type="GO" id="GO:0003677">
    <property type="term" value="F:DNA binding"/>
    <property type="evidence" value="ECO:0007669"/>
    <property type="project" value="UniProtKB-KW"/>
</dbReference>
<dbReference type="PRINTS" id="PR00038">
    <property type="entry name" value="HTHLUXR"/>
</dbReference>
<dbReference type="PANTHER" id="PTHR43214">
    <property type="entry name" value="TWO-COMPONENT RESPONSE REGULATOR"/>
    <property type="match status" value="1"/>
</dbReference>
<organism evidence="6">
    <name type="scientific">uncultured Blastococcus sp</name>
    <dbReference type="NCBI Taxonomy" id="217144"/>
    <lineage>
        <taxon>Bacteria</taxon>
        <taxon>Bacillati</taxon>
        <taxon>Actinomycetota</taxon>
        <taxon>Actinomycetes</taxon>
        <taxon>Geodermatophilales</taxon>
        <taxon>Geodermatophilaceae</taxon>
        <taxon>Blastococcus</taxon>
        <taxon>environmental samples</taxon>
    </lineage>
</organism>
<dbReference type="InterPro" id="IPR000792">
    <property type="entry name" value="Tscrpt_reg_LuxR_C"/>
</dbReference>
<keyword evidence="1" id="KW-0238">DNA-binding</keyword>
<feature type="region of interest" description="Disordered" evidence="3">
    <location>
        <begin position="1"/>
        <end position="23"/>
    </location>
</feature>
<dbReference type="InterPro" id="IPR039420">
    <property type="entry name" value="WalR-like"/>
</dbReference>
<feature type="domain" description="Response regulatory" evidence="5">
    <location>
        <begin position="32"/>
        <end position="148"/>
    </location>
</feature>
<dbReference type="InterPro" id="IPR001789">
    <property type="entry name" value="Sig_transdc_resp-reg_receiver"/>
</dbReference>
<dbReference type="InterPro" id="IPR016032">
    <property type="entry name" value="Sig_transdc_resp-reg_C-effctor"/>
</dbReference>
<gene>
    <name evidence="6" type="ORF">AVDCRST_MAG57-1577</name>
</gene>
<accession>A0A6J4I283</accession>
<dbReference type="PROSITE" id="PS50043">
    <property type="entry name" value="HTH_LUXR_2"/>
    <property type="match status" value="1"/>
</dbReference>
<feature type="domain" description="HTH luxR-type" evidence="4">
    <location>
        <begin position="160"/>
        <end position="226"/>
    </location>
</feature>
<evidence type="ECO:0008006" key="7">
    <source>
        <dbReference type="Google" id="ProtNLM"/>
    </source>
</evidence>
<protein>
    <recommendedName>
        <fullName evidence="7">Two-component transcriptional response regulator, LuxR family</fullName>
    </recommendedName>
</protein>
<dbReference type="EMBL" id="CADCTI010000137">
    <property type="protein sequence ID" value="CAA9240595.1"/>
    <property type="molecule type" value="Genomic_DNA"/>
</dbReference>
<evidence type="ECO:0000259" key="5">
    <source>
        <dbReference type="PROSITE" id="PS50110"/>
    </source>
</evidence>
<comment type="caution">
    <text evidence="2">Lacks conserved residue(s) required for the propagation of feature annotation.</text>
</comment>
<dbReference type="AlphaFoldDB" id="A0A6J4I283"/>
<dbReference type="SUPFAM" id="SSF46894">
    <property type="entry name" value="C-terminal effector domain of the bipartite response regulators"/>
    <property type="match status" value="1"/>
</dbReference>
<name>A0A6J4I283_9ACTN</name>
<dbReference type="PROSITE" id="PS00622">
    <property type="entry name" value="HTH_LUXR_1"/>
    <property type="match status" value="1"/>
</dbReference>